<gene>
    <name evidence="1" type="ORF">MANES_07G090200v8</name>
</gene>
<comment type="caution">
    <text evidence="1">The sequence shown here is derived from an EMBL/GenBank/DDBJ whole genome shotgun (WGS) entry which is preliminary data.</text>
</comment>
<protein>
    <submittedName>
        <fullName evidence="1">Uncharacterized protein</fullName>
    </submittedName>
</protein>
<organism evidence="1 2">
    <name type="scientific">Manihot esculenta</name>
    <name type="common">Cassava</name>
    <name type="synonym">Jatropha manihot</name>
    <dbReference type="NCBI Taxonomy" id="3983"/>
    <lineage>
        <taxon>Eukaryota</taxon>
        <taxon>Viridiplantae</taxon>
        <taxon>Streptophyta</taxon>
        <taxon>Embryophyta</taxon>
        <taxon>Tracheophyta</taxon>
        <taxon>Spermatophyta</taxon>
        <taxon>Magnoliopsida</taxon>
        <taxon>eudicotyledons</taxon>
        <taxon>Gunneridae</taxon>
        <taxon>Pentapetalae</taxon>
        <taxon>rosids</taxon>
        <taxon>fabids</taxon>
        <taxon>Malpighiales</taxon>
        <taxon>Euphorbiaceae</taxon>
        <taxon>Crotonoideae</taxon>
        <taxon>Manihoteae</taxon>
        <taxon>Manihot</taxon>
    </lineage>
</organism>
<accession>A0ACB7HGE4</accession>
<dbReference type="EMBL" id="CM004393">
    <property type="protein sequence ID" value="KAG8651050.1"/>
    <property type="molecule type" value="Genomic_DNA"/>
</dbReference>
<dbReference type="Proteomes" id="UP000091857">
    <property type="component" value="Chromosome 7"/>
</dbReference>
<evidence type="ECO:0000313" key="2">
    <source>
        <dbReference type="Proteomes" id="UP000091857"/>
    </source>
</evidence>
<evidence type="ECO:0000313" key="1">
    <source>
        <dbReference type="EMBL" id="KAG8651050.1"/>
    </source>
</evidence>
<name>A0ACB7HGE4_MANES</name>
<sequence length="208" mass="23284">MSQHSAKRKQLDRNCQILQPLSSTTVNSQFSNNLQILPIKKPKTMSNSNLQPSRRPPELLHLPEGYPRIGYDDDAFSLVGSGEGMVEKGKSSADSRLLMLLEFFRQLYIRRSEVFKKIFEESHDEFVEMFKEVGAKLSRHGRSRRNETTATLKRSLSVGSQRIRSIDGDDQFPLRLERFKVRTVVPGGGGAGSGAQGDKGDKSGTKSK</sequence>
<keyword evidence="2" id="KW-1185">Reference proteome</keyword>
<proteinExistence type="predicted"/>
<reference evidence="2" key="1">
    <citation type="journal article" date="2016" name="Nat. Biotechnol.">
        <title>Sequencing wild and cultivated cassava and related species reveals extensive interspecific hybridization and genetic diversity.</title>
        <authorList>
            <person name="Bredeson J.V."/>
            <person name="Lyons J.B."/>
            <person name="Prochnik S.E."/>
            <person name="Wu G.A."/>
            <person name="Ha C.M."/>
            <person name="Edsinger-Gonzales E."/>
            <person name="Grimwood J."/>
            <person name="Schmutz J."/>
            <person name="Rabbi I.Y."/>
            <person name="Egesi C."/>
            <person name="Nauluvula P."/>
            <person name="Lebot V."/>
            <person name="Ndunguru J."/>
            <person name="Mkamilo G."/>
            <person name="Bart R.S."/>
            <person name="Setter T.L."/>
            <person name="Gleadow R.M."/>
            <person name="Kulakow P."/>
            <person name="Ferguson M.E."/>
            <person name="Rounsley S."/>
            <person name="Rokhsar D.S."/>
        </authorList>
    </citation>
    <scope>NUCLEOTIDE SEQUENCE [LARGE SCALE GENOMIC DNA]</scope>
    <source>
        <strain evidence="2">cv. AM560-2</strain>
    </source>
</reference>